<dbReference type="GO" id="GO:0006915">
    <property type="term" value="P:apoptotic process"/>
    <property type="evidence" value="ECO:0007669"/>
    <property type="project" value="TreeGrafter"/>
</dbReference>
<dbReference type="InterPro" id="IPR050446">
    <property type="entry name" value="FAD-oxidoreductase/Apoptosis"/>
</dbReference>
<dbReference type="PANTHER" id="PTHR43557">
    <property type="entry name" value="APOPTOSIS-INDUCING FACTOR 1"/>
    <property type="match status" value="1"/>
</dbReference>
<dbReference type="EMBL" id="JXJN01000042">
    <property type="status" value="NOT_ANNOTATED_CDS"/>
    <property type="molecule type" value="Genomic_DNA"/>
</dbReference>
<keyword evidence="2" id="KW-0274">FAD</keyword>
<dbReference type="GO" id="GO:0033108">
    <property type="term" value="P:mitochondrial respiratory chain complex assembly"/>
    <property type="evidence" value="ECO:0007669"/>
    <property type="project" value="TreeGrafter"/>
</dbReference>
<reference evidence="5" key="1">
    <citation type="submission" date="2015-01" db="EMBL/GenBank/DDBJ databases">
        <authorList>
            <person name="Aksoy S."/>
            <person name="Warren W."/>
            <person name="Wilson R.K."/>
        </authorList>
    </citation>
    <scope>NUCLEOTIDE SEQUENCE [LARGE SCALE GENOMIC DNA]</scope>
    <source>
        <strain evidence="5">IAEA</strain>
    </source>
</reference>
<name>A0A1B0ALQ4_9MUSC</name>
<proteinExistence type="predicted"/>
<dbReference type="VEuPathDB" id="VectorBase:GPPI000986"/>
<dbReference type="AlphaFoldDB" id="A0A1B0ALQ4"/>
<sequence length="101" mass="11301">MRNNEARRNLFVAGDVSCFYDPLTGSRRVEHHDHCIISGRLAGESLVVKITLRFIKVCSEDYLLSTITTTTITTTTTDTTIVTTTTIVISIMKFLCTIVEE</sequence>
<keyword evidence="3" id="KW-0560">Oxidoreductase</keyword>
<keyword evidence="1" id="KW-0285">Flavoprotein</keyword>
<reference evidence="4" key="2">
    <citation type="submission" date="2020-05" db="UniProtKB">
        <authorList>
            <consortium name="EnsemblMetazoa"/>
        </authorList>
    </citation>
    <scope>IDENTIFICATION</scope>
    <source>
        <strain evidence="4">IAEA</strain>
    </source>
</reference>
<dbReference type="STRING" id="67801.A0A1B0ALQ4"/>
<accession>A0A1B0ALQ4</accession>
<dbReference type="Proteomes" id="UP000092460">
    <property type="component" value="Unassembled WGS sequence"/>
</dbReference>
<protein>
    <submittedName>
        <fullName evidence="4">Uncharacterized protein</fullName>
    </submittedName>
</protein>
<evidence type="ECO:0000313" key="5">
    <source>
        <dbReference type="Proteomes" id="UP000092460"/>
    </source>
</evidence>
<dbReference type="Gene3D" id="3.50.50.60">
    <property type="entry name" value="FAD/NAD(P)-binding domain"/>
    <property type="match status" value="1"/>
</dbReference>
<organism evidence="4 5">
    <name type="scientific">Glossina palpalis gambiensis</name>
    <dbReference type="NCBI Taxonomy" id="67801"/>
    <lineage>
        <taxon>Eukaryota</taxon>
        <taxon>Metazoa</taxon>
        <taxon>Ecdysozoa</taxon>
        <taxon>Arthropoda</taxon>
        <taxon>Hexapoda</taxon>
        <taxon>Insecta</taxon>
        <taxon>Pterygota</taxon>
        <taxon>Neoptera</taxon>
        <taxon>Endopterygota</taxon>
        <taxon>Diptera</taxon>
        <taxon>Brachycera</taxon>
        <taxon>Muscomorpha</taxon>
        <taxon>Hippoboscoidea</taxon>
        <taxon>Glossinidae</taxon>
        <taxon>Glossina</taxon>
    </lineage>
</organism>
<dbReference type="GO" id="GO:0005739">
    <property type="term" value="C:mitochondrion"/>
    <property type="evidence" value="ECO:0007669"/>
    <property type="project" value="TreeGrafter"/>
</dbReference>
<evidence type="ECO:0000256" key="3">
    <source>
        <dbReference type="ARBA" id="ARBA00023002"/>
    </source>
</evidence>
<keyword evidence="5" id="KW-1185">Reference proteome</keyword>
<dbReference type="InterPro" id="IPR036188">
    <property type="entry name" value="FAD/NAD-bd_sf"/>
</dbReference>
<dbReference type="EnsemblMetazoa" id="GPPI000986-RA">
    <property type="protein sequence ID" value="GPPI000986-PA"/>
    <property type="gene ID" value="GPPI000986"/>
</dbReference>
<evidence type="ECO:0000313" key="4">
    <source>
        <dbReference type="EnsemblMetazoa" id="GPPI000986-PA"/>
    </source>
</evidence>
<evidence type="ECO:0000256" key="2">
    <source>
        <dbReference type="ARBA" id="ARBA00022827"/>
    </source>
</evidence>
<evidence type="ECO:0000256" key="1">
    <source>
        <dbReference type="ARBA" id="ARBA00022630"/>
    </source>
</evidence>
<dbReference type="PANTHER" id="PTHR43557:SF4">
    <property type="entry name" value="APOPTOSIS-INDUCING FACTOR 1, MITOCHONDRIAL"/>
    <property type="match status" value="1"/>
</dbReference>
<dbReference type="GO" id="GO:0071949">
    <property type="term" value="F:FAD binding"/>
    <property type="evidence" value="ECO:0007669"/>
    <property type="project" value="TreeGrafter"/>
</dbReference>
<dbReference type="GO" id="GO:0016174">
    <property type="term" value="F:NAD(P)H oxidase H2O2-forming activity"/>
    <property type="evidence" value="ECO:0007669"/>
    <property type="project" value="TreeGrafter"/>
</dbReference>